<evidence type="ECO:0000313" key="9">
    <source>
        <dbReference type="Proteomes" id="UP000095358"/>
    </source>
</evidence>
<evidence type="ECO:0000256" key="2">
    <source>
        <dbReference type="ARBA" id="ARBA00022786"/>
    </source>
</evidence>
<sequence length="246" mass="28130">MSKAIAIKRLTKEYQSVKKNPDELIEIRLDEDNMLNVYYILTGSPNTPFEGGKYFGIIKAPENYPFAPPSIVMTTPSGRFLENTKICLSMSNFHPESWNAGWSVTRTIPMALLSYMNSDEHSSGCVSTTDDAKKKYAQNSMDWNCKHPMFKKIFPDRIKEYELELQTKKTIKNNPAVKEETKESKDNVISESDDIQNLQATTLDSEDLIRSKRVQDEPENKEKKSNNVANITWSIAIIVFIAYLLQ</sequence>
<dbReference type="EMBL" id="LPNN01000005">
    <property type="protein sequence ID" value="OEJ87153.1"/>
    <property type="molecule type" value="Genomic_DNA"/>
</dbReference>
<keyword evidence="2" id="KW-0833">Ubl conjugation pathway</keyword>
<evidence type="ECO:0000256" key="1">
    <source>
        <dbReference type="ARBA" id="ARBA00022741"/>
    </source>
</evidence>
<dbReference type="FunFam" id="3.10.110.10:FF:000109">
    <property type="entry name" value="Ubiquitin-conjugating enzyme E2 J2-like"/>
    <property type="match status" value="1"/>
</dbReference>
<reference evidence="9" key="1">
    <citation type="journal article" date="2016" name="Genome Announc.">
        <title>Genome sequences of three species of Hanseniaspora isolated from spontaneous wine fermentations.</title>
        <authorList>
            <person name="Sternes P.R."/>
            <person name="Lee D."/>
            <person name="Kutyna D.R."/>
            <person name="Borneman A.R."/>
        </authorList>
    </citation>
    <scope>NUCLEOTIDE SEQUENCE [LARGE SCALE GENOMIC DNA]</scope>
    <source>
        <strain evidence="9">AWRI3580</strain>
    </source>
</reference>
<gene>
    <name evidence="8" type="ORF">AWRI3580_g2476</name>
</gene>
<dbReference type="OrthoDB" id="1158011at2759"/>
<dbReference type="InterPro" id="IPR016135">
    <property type="entry name" value="UBQ-conjugating_enzyme/RWD"/>
</dbReference>
<keyword evidence="9" id="KW-1185">Reference proteome</keyword>
<evidence type="ECO:0000256" key="4">
    <source>
        <dbReference type="ARBA" id="ARBA00043952"/>
    </source>
</evidence>
<dbReference type="SMART" id="SM00212">
    <property type="entry name" value="UBCc"/>
    <property type="match status" value="1"/>
</dbReference>
<evidence type="ECO:0000259" key="7">
    <source>
        <dbReference type="PROSITE" id="PS50127"/>
    </source>
</evidence>
<evidence type="ECO:0000256" key="6">
    <source>
        <dbReference type="SAM" id="Phobius"/>
    </source>
</evidence>
<evidence type="ECO:0000313" key="8">
    <source>
        <dbReference type="EMBL" id="OEJ87153.1"/>
    </source>
</evidence>
<dbReference type="AlphaFoldDB" id="A0A1E5RKR8"/>
<comment type="pathway">
    <text evidence="4">Protein modification.</text>
</comment>
<protein>
    <submittedName>
        <fullName evidence="8">Ubiquitin-conjugating enzyme E2 6</fullName>
    </submittedName>
</protein>
<dbReference type="InterPro" id="IPR000608">
    <property type="entry name" value="UBC"/>
</dbReference>
<dbReference type="CDD" id="cd23799">
    <property type="entry name" value="UBCc_UBE2J"/>
    <property type="match status" value="1"/>
</dbReference>
<feature type="domain" description="UBC core" evidence="7">
    <location>
        <begin position="5"/>
        <end position="163"/>
    </location>
</feature>
<organism evidence="8 9">
    <name type="scientific">Hanseniaspora uvarum</name>
    <name type="common">Yeast</name>
    <name type="synonym">Kloeckera apiculata</name>
    <dbReference type="NCBI Taxonomy" id="29833"/>
    <lineage>
        <taxon>Eukaryota</taxon>
        <taxon>Fungi</taxon>
        <taxon>Dikarya</taxon>
        <taxon>Ascomycota</taxon>
        <taxon>Saccharomycotina</taxon>
        <taxon>Saccharomycetes</taxon>
        <taxon>Saccharomycodales</taxon>
        <taxon>Saccharomycodaceae</taxon>
        <taxon>Hanseniaspora</taxon>
    </lineage>
</organism>
<comment type="caution">
    <text evidence="8">The sequence shown here is derived from an EMBL/GenBank/DDBJ whole genome shotgun (WGS) entry which is preliminary data.</text>
</comment>
<dbReference type="Proteomes" id="UP000095358">
    <property type="component" value="Unassembled WGS sequence"/>
</dbReference>
<feature type="region of interest" description="Disordered" evidence="5">
    <location>
        <begin position="174"/>
        <end position="193"/>
    </location>
</feature>
<dbReference type="GO" id="GO:0005524">
    <property type="term" value="F:ATP binding"/>
    <property type="evidence" value="ECO:0007669"/>
    <property type="project" value="UniProtKB-KW"/>
</dbReference>
<dbReference type="Pfam" id="PF00179">
    <property type="entry name" value="UQ_con"/>
    <property type="match status" value="1"/>
</dbReference>
<dbReference type="STRING" id="29833.A0A1E5RKR8"/>
<proteinExistence type="predicted"/>
<dbReference type="Gene3D" id="3.10.110.10">
    <property type="entry name" value="Ubiquitin Conjugating Enzyme"/>
    <property type="match status" value="1"/>
</dbReference>
<keyword evidence="1" id="KW-0547">Nucleotide-binding</keyword>
<dbReference type="PROSITE" id="PS50127">
    <property type="entry name" value="UBC_2"/>
    <property type="match status" value="1"/>
</dbReference>
<accession>A0A1E5RKR8</accession>
<dbReference type="SUPFAM" id="SSF54495">
    <property type="entry name" value="UBC-like"/>
    <property type="match status" value="1"/>
</dbReference>
<name>A0A1E5RKR8_HANUV</name>
<dbReference type="InterPro" id="IPR050113">
    <property type="entry name" value="Ub_conjugating_enzyme"/>
</dbReference>
<feature type="compositionally biased region" description="Basic and acidic residues" evidence="5">
    <location>
        <begin position="177"/>
        <end position="188"/>
    </location>
</feature>
<evidence type="ECO:0000256" key="5">
    <source>
        <dbReference type="SAM" id="MobiDB-lite"/>
    </source>
</evidence>
<keyword evidence="3" id="KW-0067">ATP-binding</keyword>
<keyword evidence="6" id="KW-0472">Membrane</keyword>
<dbReference type="VEuPathDB" id="FungiDB:AWRI3580_g2476"/>
<dbReference type="PANTHER" id="PTHR24067">
    <property type="entry name" value="UBIQUITIN-CONJUGATING ENZYME E2"/>
    <property type="match status" value="1"/>
</dbReference>
<evidence type="ECO:0000256" key="3">
    <source>
        <dbReference type="ARBA" id="ARBA00022840"/>
    </source>
</evidence>
<keyword evidence="6" id="KW-0812">Transmembrane</keyword>
<feature type="transmembrane region" description="Helical" evidence="6">
    <location>
        <begin position="228"/>
        <end position="245"/>
    </location>
</feature>
<keyword evidence="6" id="KW-1133">Transmembrane helix</keyword>